<protein>
    <submittedName>
        <fullName evidence="1">Uncharacterized protein</fullName>
    </submittedName>
</protein>
<dbReference type="KEGG" id="vg:77924593"/>
<proteinExistence type="predicted"/>
<dbReference type="GeneID" id="77924593"/>
<name>A0A514U0V8_9CAUD</name>
<reference evidence="1 2" key="1">
    <citation type="submission" date="2019-06" db="EMBL/GenBank/DDBJ databases">
        <authorList>
            <person name="Burns M.A."/>
            <person name="Hill G.C."/>
            <person name="Wesley B.E."/>
            <person name="Womack T.V."/>
            <person name="Krukonis G.P."/>
            <person name="Delesalle V.A."/>
            <person name="Garlena R.A."/>
            <person name="Russell D.A."/>
            <person name="Pope W.H."/>
            <person name="Jacobs-Sera D."/>
            <person name="Hatfull G.F."/>
        </authorList>
    </citation>
    <scope>NUCLEOTIDE SEQUENCE [LARGE SCALE GENOMIC DNA]</scope>
</reference>
<accession>A0A514U0V8</accession>
<dbReference type="EMBL" id="MN096369">
    <property type="protein sequence ID" value="QDK02579.1"/>
    <property type="molecule type" value="Genomic_DNA"/>
</dbReference>
<organism evidence="1 2">
    <name type="scientific">Gordonia phage Phendrix</name>
    <dbReference type="NCBI Taxonomy" id="2593335"/>
    <lineage>
        <taxon>Viruses</taxon>
        <taxon>Duplodnaviria</taxon>
        <taxon>Heunggongvirae</taxon>
        <taxon>Uroviricota</taxon>
        <taxon>Caudoviricetes</taxon>
        <taxon>Godonkavirus</taxon>
        <taxon>Godonkavirus phendrix</taxon>
    </lineage>
</organism>
<evidence type="ECO:0000313" key="1">
    <source>
        <dbReference type="EMBL" id="QDK02579.1"/>
    </source>
</evidence>
<gene>
    <name evidence="1" type="primary">31</name>
    <name evidence="1" type="ORF">SEA_PHENDRIX_31</name>
</gene>
<sequence>MVTLLMRHAAAIHQTKIICGQDRHGFDQWNIECPCGVHDAGYAHQSLAHAKQRIAVHLTAVFHHLVAVDLTYCYNGDAKRGEYFVTACTQRGVPL</sequence>
<dbReference type="Proteomes" id="UP000319596">
    <property type="component" value="Segment"/>
</dbReference>
<evidence type="ECO:0000313" key="2">
    <source>
        <dbReference type="Proteomes" id="UP000319596"/>
    </source>
</evidence>
<dbReference type="RefSeq" id="YP_010649075.1">
    <property type="nucleotide sequence ID" value="NC_070764.1"/>
</dbReference>
<keyword evidence="2" id="KW-1185">Reference proteome</keyword>